<organism evidence="6 7">
    <name type="scientific">Gordoniibacillus kamchatkensis</name>
    <dbReference type="NCBI Taxonomy" id="1590651"/>
    <lineage>
        <taxon>Bacteria</taxon>
        <taxon>Bacillati</taxon>
        <taxon>Bacillota</taxon>
        <taxon>Bacilli</taxon>
        <taxon>Bacillales</taxon>
        <taxon>Paenibacillaceae</taxon>
        <taxon>Gordoniibacillus</taxon>
    </lineage>
</organism>
<evidence type="ECO:0000313" key="7">
    <source>
        <dbReference type="Proteomes" id="UP000031967"/>
    </source>
</evidence>
<evidence type="ECO:0000259" key="4">
    <source>
        <dbReference type="Pfam" id="PF00557"/>
    </source>
</evidence>
<comment type="cofactor">
    <cofactor evidence="1">
        <name>Mn(2+)</name>
        <dbReference type="ChEBI" id="CHEBI:29035"/>
    </cofactor>
</comment>
<comment type="similarity">
    <text evidence="2">Belongs to the peptidase M24B family.</text>
</comment>
<comment type="caution">
    <text evidence="6">The sequence shown here is derived from an EMBL/GenBank/DDBJ whole genome shotgun (WGS) entry which is preliminary data.</text>
</comment>
<dbReference type="InterPro" id="IPR050659">
    <property type="entry name" value="Peptidase_M24B"/>
</dbReference>
<dbReference type="SUPFAM" id="SSF55920">
    <property type="entry name" value="Creatinase/aminopeptidase"/>
    <property type="match status" value="1"/>
</dbReference>
<evidence type="ECO:0000313" key="6">
    <source>
        <dbReference type="EMBL" id="KIL41662.1"/>
    </source>
</evidence>
<evidence type="ECO:0000259" key="5">
    <source>
        <dbReference type="Pfam" id="PF01321"/>
    </source>
</evidence>
<dbReference type="CDD" id="cd01092">
    <property type="entry name" value="APP-like"/>
    <property type="match status" value="1"/>
</dbReference>
<dbReference type="InterPro" id="IPR036005">
    <property type="entry name" value="Creatinase/aminopeptidase-like"/>
</dbReference>
<dbReference type="Gene3D" id="3.90.230.10">
    <property type="entry name" value="Creatinase/methionine aminopeptidase superfamily"/>
    <property type="match status" value="1"/>
</dbReference>
<dbReference type="Pfam" id="PF00557">
    <property type="entry name" value="Peptidase_M24"/>
    <property type="match status" value="1"/>
</dbReference>
<dbReference type="EMBL" id="JXAK01000007">
    <property type="protein sequence ID" value="KIL41662.1"/>
    <property type="molecule type" value="Genomic_DNA"/>
</dbReference>
<dbReference type="PANTHER" id="PTHR46112">
    <property type="entry name" value="AMINOPEPTIDASE"/>
    <property type="match status" value="1"/>
</dbReference>
<dbReference type="Gene3D" id="3.40.350.10">
    <property type="entry name" value="Creatinase/prolidase N-terminal domain"/>
    <property type="match status" value="1"/>
</dbReference>
<accession>A0ABR5AL65</accession>
<dbReference type="Pfam" id="PF01321">
    <property type="entry name" value="Creatinase_N"/>
    <property type="match status" value="1"/>
</dbReference>
<sequence>MNARIDNLYSLLEQEALDAIVITLPKLIYYFTGFMTDPHERFLAFVCPKGGEPFLFVPALDREKAVQTSSVKAIYAHDDAQNAYEVLQRHLGSGMSRIGLQEEHLNVKRYRALLEATGAKQAIGLDGKLALMRVVKSDGEVAVIRRAIRCIEDVFRDTIALVKPGVTELELVAEMEYRMKRLGADSPSFETMVLTGRKSGLPHGVPGVEPIREGDLLLFDAGVFIDGYASDLTRTFAVGDIGDKCRDIYDAVLQANLAMIAAVRPGVPLGSLDLAARGVIEQRGYGPHFITRAGHGFGLEIHEYPSIHANNADPVREGMTFTAEPGIYMPEIGGVRIEDNVFVTRNGAEVLTTFPKELMVIGV</sequence>
<reference evidence="6 7" key="1">
    <citation type="submission" date="2014-12" db="EMBL/GenBank/DDBJ databases">
        <title>Draft genome sequence of Paenibacillus kamchatkensis strain B-2647.</title>
        <authorList>
            <person name="Karlyshev A.V."/>
            <person name="Kudryashova E.B."/>
        </authorList>
    </citation>
    <scope>NUCLEOTIDE SEQUENCE [LARGE SCALE GENOMIC DNA]</scope>
    <source>
        <strain evidence="6 7">VKM B-2647</strain>
    </source>
</reference>
<dbReference type="SUPFAM" id="SSF53092">
    <property type="entry name" value="Creatinase/prolidase N-terminal domain"/>
    <property type="match status" value="1"/>
</dbReference>
<keyword evidence="7" id="KW-1185">Reference proteome</keyword>
<dbReference type="RefSeq" id="WP_041046544.1">
    <property type="nucleotide sequence ID" value="NZ_JXAK01000007.1"/>
</dbReference>
<protein>
    <submittedName>
        <fullName evidence="6">Metallopeptidase</fullName>
    </submittedName>
</protein>
<feature type="domain" description="Peptidase M24" evidence="4">
    <location>
        <begin position="144"/>
        <end position="344"/>
    </location>
</feature>
<gene>
    <name evidence="6" type="ORF">SD70_05970</name>
</gene>
<evidence type="ECO:0000256" key="3">
    <source>
        <dbReference type="ARBA" id="ARBA00023211"/>
    </source>
</evidence>
<dbReference type="InterPro" id="IPR000587">
    <property type="entry name" value="Creatinase_N"/>
</dbReference>
<name>A0ABR5AL65_9BACL</name>
<evidence type="ECO:0000256" key="1">
    <source>
        <dbReference type="ARBA" id="ARBA00001936"/>
    </source>
</evidence>
<proteinExistence type="inferred from homology"/>
<evidence type="ECO:0000256" key="2">
    <source>
        <dbReference type="ARBA" id="ARBA00008766"/>
    </source>
</evidence>
<dbReference type="PANTHER" id="PTHR46112:SF10">
    <property type="entry name" value="DIPEPTIDASE YKVY-RELATED"/>
    <property type="match status" value="1"/>
</dbReference>
<dbReference type="InterPro" id="IPR000994">
    <property type="entry name" value="Pept_M24"/>
</dbReference>
<keyword evidence="3" id="KW-0464">Manganese</keyword>
<feature type="domain" description="Creatinase N-terminal" evidence="5">
    <location>
        <begin position="4"/>
        <end position="135"/>
    </location>
</feature>
<dbReference type="InterPro" id="IPR029149">
    <property type="entry name" value="Creatin/AminoP/Spt16_N"/>
</dbReference>
<dbReference type="Proteomes" id="UP000031967">
    <property type="component" value="Unassembled WGS sequence"/>
</dbReference>